<keyword evidence="1" id="KW-0547">Nucleotide-binding</keyword>
<keyword evidence="5" id="KW-0804">Transcription</keyword>
<dbReference type="SMART" id="SM00091">
    <property type="entry name" value="PAS"/>
    <property type="match status" value="1"/>
</dbReference>
<reference evidence="10" key="1">
    <citation type="submission" date="2016-11" db="EMBL/GenBank/DDBJ databases">
        <authorList>
            <person name="Varghese N."/>
            <person name="Submissions S."/>
        </authorList>
    </citation>
    <scope>NUCLEOTIDE SEQUENCE [LARGE SCALE GENOMIC DNA]</scope>
    <source>
        <strain evidence="10">DSM 10124</strain>
    </source>
</reference>
<gene>
    <name evidence="9" type="ORF">SAMN02746091_00038</name>
</gene>
<dbReference type="GO" id="GO:0043565">
    <property type="term" value="F:sequence-specific DNA binding"/>
    <property type="evidence" value="ECO:0007669"/>
    <property type="project" value="InterPro"/>
</dbReference>
<keyword evidence="6" id="KW-0175">Coiled coil</keyword>
<dbReference type="InterPro" id="IPR035965">
    <property type="entry name" value="PAS-like_dom_sf"/>
</dbReference>
<dbReference type="GO" id="GO:0006355">
    <property type="term" value="P:regulation of DNA-templated transcription"/>
    <property type="evidence" value="ECO:0007669"/>
    <property type="project" value="InterPro"/>
</dbReference>
<keyword evidence="4" id="KW-0238">DNA-binding</keyword>
<dbReference type="CDD" id="cd00130">
    <property type="entry name" value="PAS"/>
    <property type="match status" value="1"/>
</dbReference>
<evidence type="ECO:0000313" key="10">
    <source>
        <dbReference type="Proteomes" id="UP000184423"/>
    </source>
</evidence>
<dbReference type="PROSITE" id="PS00675">
    <property type="entry name" value="SIGMA54_INTERACT_1"/>
    <property type="match status" value="1"/>
</dbReference>
<proteinExistence type="predicted"/>
<dbReference type="SUPFAM" id="SSF52540">
    <property type="entry name" value="P-loop containing nucleoside triphosphate hydrolases"/>
    <property type="match status" value="1"/>
</dbReference>
<feature type="coiled-coil region" evidence="6">
    <location>
        <begin position="114"/>
        <end position="141"/>
    </location>
</feature>
<dbReference type="InterPro" id="IPR025943">
    <property type="entry name" value="Sigma_54_int_dom_ATP-bd_2"/>
</dbReference>
<dbReference type="NCBIfam" id="TIGR00229">
    <property type="entry name" value="sensory_box"/>
    <property type="match status" value="1"/>
</dbReference>
<dbReference type="Gene3D" id="1.10.10.60">
    <property type="entry name" value="Homeodomain-like"/>
    <property type="match status" value="1"/>
</dbReference>
<dbReference type="Proteomes" id="UP000184423">
    <property type="component" value="Unassembled WGS sequence"/>
</dbReference>
<dbReference type="InterPro" id="IPR000014">
    <property type="entry name" value="PAS"/>
</dbReference>
<dbReference type="InterPro" id="IPR003593">
    <property type="entry name" value="AAA+_ATPase"/>
</dbReference>
<dbReference type="PRINTS" id="PR01590">
    <property type="entry name" value="HTHFIS"/>
</dbReference>
<evidence type="ECO:0000259" key="8">
    <source>
        <dbReference type="PROSITE" id="PS50112"/>
    </source>
</evidence>
<dbReference type="PROSITE" id="PS50112">
    <property type="entry name" value="PAS"/>
    <property type="match status" value="1"/>
</dbReference>
<dbReference type="Gene3D" id="3.40.50.300">
    <property type="entry name" value="P-loop containing nucleotide triphosphate hydrolases"/>
    <property type="match status" value="1"/>
</dbReference>
<evidence type="ECO:0000256" key="4">
    <source>
        <dbReference type="ARBA" id="ARBA00023125"/>
    </source>
</evidence>
<dbReference type="PROSITE" id="PS00676">
    <property type="entry name" value="SIGMA54_INTERACT_2"/>
    <property type="match status" value="1"/>
</dbReference>
<evidence type="ECO:0000313" key="9">
    <source>
        <dbReference type="EMBL" id="SHE28111.1"/>
    </source>
</evidence>
<protein>
    <submittedName>
        <fullName evidence="9">PAS domain S-box-containing protein</fullName>
    </submittedName>
</protein>
<dbReference type="SUPFAM" id="SSF46689">
    <property type="entry name" value="Homeodomain-like"/>
    <property type="match status" value="1"/>
</dbReference>
<dbReference type="InterPro" id="IPR058031">
    <property type="entry name" value="AAA_lid_NorR"/>
</dbReference>
<evidence type="ECO:0000256" key="3">
    <source>
        <dbReference type="ARBA" id="ARBA00023015"/>
    </source>
</evidence>
<dbReference type="InterPro" id="IPR002078">
    <property type="entry name" value="Sigma_54_int"/>
</dbReference>
<dbReference type="InterPro" id="IPR025944">
    <property type="entry name" value="Sigma_54_int_dom_CS"/>
</dbReference>
<dbReference type="GO" id="GO:0005524">
    <property type="term" value="F:ATP binding"/>
    <property type="evidence" value="ECO:0007669"/>
    <property type="project" value="UniProtKB-KW"/>
</dbReference>
<dbReference type="PROSITE" id="PS50045">
    <property type="entry name" value="SIGMA54_INTERACT_4"/>
    <property type="match status" value="1"/>
</dbReference>
<dbReference type="PANTHER" id="PTHR32071">
    <property type="entry name" value="TRANSCRIPTIONAL REGULATORY PROTEIN"/>
    <property type="match status" value="1"/>
</dbReference>
<evidence type="ECO:0000256" key="5">
    <source>
        <dbReference type="ARBA" id="ARBA00023163"/>
    </source>
</evidence>
<organism evidence="9 10">
    <name type="scientific">Caloramator proteoclasticus DSM 10124</name>
    <dbReference type="NCBI Taxonomy" id="1121262"/>
    <lineage>
        <taxon>Bacteria</taxon>
        <taxon>Bacillati</taxon>
        <taxon>Bacillota</taxon>
        <taxon>Clostridia</taxon>
        <taxon>Eubacteriales</taxon>
        <taxon>Clostridiaceae</taxon>
        <taxon>Caloramator</taxon>
    </lineage>
</organism>
<evidence type="ECO:0000256" key="2">
    <source>
        <dbReference type="ARBA" id="ARBA00022840"/>
    </source>
</evidence>
<accession>A0A1M4S7F3</accession>
<evidence type="ECO:0000256" key="1">
    <source>
        <dbReference type="ARBA" id="ARBA00022741"/>
    </source>
</evidence>
<feature type="domain" description="PAS" evidence="8">
    <location>
        <begin position="11"/>
        <end position="51"/>
    </location>
</feature>
<dbReference type="EMBL" id="FQVG01000001">
    <property type="protein sequence ID" value="SHE28111.1"/>
    <property type="molecule type" value="Genomic_DNA"/>
</dbReference>
<dbReference type="Pfam" id="PF02954">
    <property type="entry name" value="HTH_8"/>
    <property type="match status" value="1"/>
</dbReference>
<dbReference type="InterPro" id="IPR027417">
    <property type="entry name" value="P-loop_NTPase"/>
</dbReference>
<dbReference type="Pfam" id="PF00158">
    <property type="entry name" value="Sigma54_activat"/>
    <property type="match status" value="1"/>
</dbReference>
<keyword evidence="10" id="KW-1185">Reference proteome</keyword>
<dbReference type="SMART" id="SM00382">
    <property type="entry name" value="AAA"/>
    <property type="match status" value="1"/>
</dbReference>
<evidence type="ECO:0000256" key="6">
    <source>
        <dbReference type="SAM" id="Coils"/>
    </source>
</evidence>
<evidence type="ECO:0000259" key="7">
    <source>
        <dbReference type="PROSITE" id="PS50045"/>
    </source>
</evidence>
<dbReference type="PANTHER" id="PTHR32071:SF57">
    <property type="entry name" value="C4-DICARBOXYLATE TRANSPORT TRANSCRIPTIONAL REGULATORY PROTEIN DCTD"/>
    <property type="match status" value="1"/>
</dbReference>
<keyword evidence="3" id="KW-0805">Transcription regulation</keyword>
<keyword evidence="2" id="KW-0067">ATP-binding</keyword>
<dbReference type="Pfam" id="PF25601">
    <property type="entry name" value="AAA_lid_14"/>
    <property type="match status" value="1"/>
</dbReference>
<dbReference type="PROSITE" id="PS00688">
    <property type="entry name" value="SIGMA54_INTERACT_3"/>
    <property type="match status" value="1"/>
</dbReference>
<dbReference type="Gene3D" id="1.10.8.60">
    <property type="match status" value="1"/>
</dbReference>
<dbReference type="InterPro" id="IPR002197">
    <property type="entry name" value="HTH_Fis"/>
</dbReference>
<dbReference type="InterPro" id="IPR025662">
    <property type="entry name" value="Sigma_54_int_dom_ATP-bd_1"/>
</dbReference>
<name>A0A1M4S7F3_9CLOT</name>
<dbReference type="CDD" id="cd00009">
    <property type="entry name" value="AAA"/>
    <property type="match status" value="1"/>
</dbReference>
<sequence>MKTKEFNFFCKNLFDKLPVPVDFLDKDGRIVYINRCFLEFLGLNEEDVLGRVVTEVEPTSKFLETLKYRQAEVAKRHVFSNGKEAIVHRIPIIDEKDNLIGGFGMLLFDDYEKLKQVTEQIEKIHKELNLYKNEIAKMNRAKYSLADIIGESKPMKQAKSKVKKLARVNSNILIIGESGVGKELFAHAIHNESERNEFPFVSINCSAIPENLLEAEFFGYEDGAFTGARKGGNIGKFELANGGTIFLDEIGDMPLYMQAKLLRVLQEKEVVRIGSNKVVKLDVRVICATHKNLEQLVNEGKFREDLYYRLNVLSLDIPPLRQRREDIPLLVQSFVEKFYKETGLYREIPEEVMNILCNYDWPGNIRELKNIVERICVNADDTEVTVNDLPAAILNKTFRIEHKKNQGLKEIMENIEKEIIISTLKECNNNKSLAASKLNIPRASLYRKIEEYNIESENK</sequence>
<dbReference type="AlphaFoldDB" id="A0A1M4S7F3"/>
<dbReference type="Pfam" id="PF13426">
    <property type="entry name" value="PAS_9"/>
    <property type="match status" value="1"/>
</dbReference>
<dbReference type="FunFam" id="3.40.50.300:FF:000006">
    <property type="entry name" value="DNA-binding transcriptional regulator NtrC"/>
    <property type="match status" value="1"/>
</dbReference>
<dbReference type="InterPro" id="IPR009057">
    <property type="entry name" value="Homeodomain-like_sf"/>
</dbReference>
<feature type="domain" description="Sigma-54 factor interaction" evidence="7">
    <location>
        <begin position="148"/>
        <end position="377"/>
    </location>
</feature>
<dbReference type="SUPFAM" id="SSF55785">
    <property type="entry name" value="PYP-like sensor domain (PAS domain)"/>
    <property type="match status" value="1"/>
</dbReference>
<dbReference type="Gene3D" id="3.30.450.20">
    <property type="entry name" value="PAS domain"/>
    <property type="match status" value="1"/>
</dbReference>